<dbReference type="STRING" id="871652.SAMN04515673_109113"/>
<evidence type="ECO:0000256" key="2">
    <source>
        <dbReference type="SAM" id="SignalP"/>
    </source>
</evidence>
<dbReference type="EMBL" id="FOYI01000009">
    <property type="protein sequence ID" value="SFR15270.1"/>
    <property type="molecule type" value="Genomic_DNA"/>
</dbReference>
<evidence type="ECO:0000313" key="3">
    <source>
        <dbReference type="EMBL" id="SFR15270.1"/>
    </source>
</evidence>
<evidence type="ECO:0000313" key="4">
    <source>
        <dbReference type="Proteomes" id="UP000199302"/>
    </source>
</evidence>
<dbReference type="AlphaFoldDB" id="A0A1I6EC01"/>
<keyword evidence="4" id="KW-1185">Reference proteome</keyword>
<evidence type="ECO:0000256" key="1">
    <source>
        <dbReference type="SAM" id="MobiDB-lite"/>
    </source>
</evidence>
<name>A0A1I6EC01_9RHOB</name>
<accession>A0A1I6EC01</accession>
<sequence length="216" mass="22495">MKRVNLFSGLGAGALLAALSACSPGIPNDVSPIVYGGADTAAQAERDAALEGRDPIITEIALDPAGNPVTTRPGTPAPEAVTATGISAENDFDRVGELRSIESDAERTEALRSQYEQVQPTALPTRGGAGSANIVQYALSTTNTPGQPIYTRLNLRTAAAHERKCAQFASADQAQVAFLTNGGPERDRSGLDPDGDGFACDWDPAPFRRAISANSQ</sequence>
<feature type="signal peptide" evidence="2">
    <location>
        <begin position="1"/>
        <end position="17"/>
    </location>
</feature>
<dbReference type="RefSeq" id="WP_092081607.1">
    <property type="nucleotide sequence ID" value="NZ_FOYI01000009.1"/>
</dbReference>
<dbReference type="Proteomes" id="UP000199302">
    <property type="component" value="Unassembled WGS sequence"/>
</dbReference>
<organism evidence="3 4">
    <name type="scientific">Poseidonocella sedimentorum</name>
    <dbReference type="NCBI Taxonomy" id="871652"/>
    <lineage>
        <taxon>Bacteria</taxon>
        <taxon>Pseudomonadati</taxon>
        <taxon>Pseudomonadota</taxon>
        <taxon>Alphaproteobacteria</taxon>
        <taxon>Rhodobacterales</taxon>
        <taxon>Roseobacteraceae</taxon>
        <taxon>Poseidonocella</taxon>
    </lineage>
</organism>
<gene>
    <name evidence="3" type="ORF">SAMN04515673_109113</name>
</gene>
<reference evidence="3 4" key="1">
    <citation type="submission" date="2016-10" db="EMBL/GenBank/DDBJ databases">
        <authorList>
            <person name="de Groot N.N."/>
        </authorList>
    </citation>
    <scope>NUCLEOTIDE SEQUENCE [LARGE SCALE GENOMIC DNA]</scope>
    <source>
        <strain evidence="4">KMM 9023,NRIC 0796,JCM 17311,KCTC 23692</strain>
    </source>
</reference>
<protein>
    <submittedName>
        <fullName evidence="3">Excalibur calcium-binding domain-containing protein</fullName>
    </submittedName>
</protein>
<keyword evidence="2" id="KW-0732">Signal</keyword>
<feature type="region of interest" description="Disordered" evidence="1">
    <location>
        <begin position="180"/>
        <end position="203"/>
    </location>
</feature>
<feature type="chain" id="PRO_5011573116" evidence="2">
    <location>
        <begin position="18"/>
        <end position="216"/>
    </location>
</feature>
<proteinExistence type="predicted"/>
<dbReference type="PROSITE" id="PS51257">
    <property type="entry name" value="PROKAR_LIPOPROTEIN"/>
    <property type="match status" value="1"/>
</dbReference>